<proteinExistence type="predicted"/>
<reference evidence="1" key="1">
    <citation type="submission" date="2020-05" db="UniProtKB">
        <authorList>
            <consortium name="EnsemblMetazoa"/>
        </authorList>
    </citation>
    <scope>IDENTIFICATION</scope>
    <source>
        <strain evidence="1">TTRI</strain>
    </source>
</reference>
<evidence type="ECO:0000313" key="2">
    <source>
        <dbReference type="Proteomes" id="UP000078200"/>
    </source>
</evidence>
<protein>
    <submittedName>
        <fullName evidence="1">Uncharacterized protein</fullName>
    </submittedName>
</protein>
<dbReference type="Proteomes" id="UP000078200">
    <property type="component" value="Unassembled WGS sequence"/>
</dbReference>
<accession>A0A1A9UM18</accession>
<dbReference type="VEuPathDB" id="VectorBase:GAUT008916"/>
<sequence length="74" mass="8697">MQTPLNPITIPMSLNMSFARQICVEYISFLLIYLGNTKYPGGYNQYCQRSTNYLGEVVDQFRLKMWIDNNYSQT</sequence>
<keyword evidence="2" id="KW-1185">Reference proteome</keyword>
<evidence type="ECO:0000313" key="1">
    <source>
        <dbReference type="EnsemblMetazoa" id="GAUT008916-PA"/>
    </source>
</evidence>
<dbReference type="AlphaFoldDB" id="A0A1A9UM18"/>
<name>A0A1A9UM18_GLOAU</name>
<organism evidence="1 2">
    <name type="scientific">Glossina austeni</name>
    <name type="common">Savannah tsetse fly</name>
    <dbReference type="NCBI Taxonomy" id="7395"/>
    <lineage>
        <taxon>Eukaryota</taxon>
        <taxon>Metazoa</taxon>
        <taxon>Ecdysozoa</taxon>
        <taxon>Arthropoda</taxon>
        <taxon>Hexapoda</taxon>
        <taxon>Insecta</taxon>
        <taxon>Pterygota</taxon>
        <taxon>Neoptera</taxon>
        <taxon>Endopterygota</taxon>
        <taxon>Diptera</taxon>
        <taxon>Brachycera</taxon>
        <taxon>Muscomorpha</taxon>
        <taxon>Hippoboscoidea</taxon>
        <taxon>Glossinidae</taxon>
        <taxon>Glossina</taxon>
    </lineage>
</organism>
<dbReference type="EnsemblMetazoa" id="GAUT008916-RA">
    <property type="protein sequence ID" value="GAUT008916-PA"/>
    <property type="gene ID" value="GAUT008916"/>
</dbReference>